<dbReference type="PANTHER" id="PTHR30383">
    <property type="entry name" value="THIOESTERASE 1/PROTEASE 1/LYSOPHOSPHOLIPASE L1"/>
    <property type="match status" value="1"/>
</dbReference>
<reference evidence="2 3" key="1">
    <citation type="submission" date="2015-06" db="EMBL/GenBank/DDBJ databases">
        <authorList>
            <person name="Wibberg Daniel"/>
        </authorList>
    </citation>
    <scope>NUCLEOTIDE SEQUENCE [LARGE SCALE GENOMIC DNA]</scope>
    <source>
        <strain evidence="2 3">T3/55T</strain>
    </source>
</reference>
<sequence length="211" mass="23943">MLKNLLCFGDSNTFGFVAGSGERYERNKRWTGLLQKYLGSDYYVIEEGLCGRTTVYDDPDNKFTNGSQYLEFLIATHRPLDLVIIMLGTNDTKEKFSATVMDIAKGLEQLIKILRNPSIYNKDILIISPIHISDKIVDSMYFEAFGLKGAEKSRLLAPEFKKVADQYGCYFMDAADFAKADDRDAIHIDEKGHEELAKAVYLKIKEIEKGL</sequence>
<dbReference type="InterPro" id="IPR036514">
    <property type="entry name" value="SGNH_hydro_sf"/>
</dbReference>
<evidence type="ECO:0000313" key="2">
    <source>
        <dbReference type="EMBL" id="CRZ34992.1"/>
    </source>
</evidence>
<gene>
    <name evidence="2" type="ORF">HHT355_1792</name>
</gene>
<proteinExistence type="predicted"/>
<keyword evidence="3" id="KW-1185">Reference proteome</keyword>
<dbReference type="AlphaFoldDB" id="A0A0H5SHK6"/>
<dbReference type="Gene3D" id="3.40.50.1110">
    <property type="entry name" value="SGNH hydrolase"/>
    <property type="match status" value="1"/>
</dbReference>
<evidence type="ECO:0000259" key="1">
    <source>
        <dbReference type="Pfam" id="PF13472"/>
    </source>
</evidence>
<feature type="domain" description="SGNH hydrolase-type esterase" evidence="1">
    <location>
        <begin position="7"/>
        <end position="194"/>
    </location>
</feature>
<dbReference type="InterPro" id="IPR013830">
    <property type="entry name" value="SGNH_hydro"/>
</dbReference>
<dbReference type="Pfam" id="PF13472">
    <property type="entry name" value="Lipase_GDSL_2"/>
    <property type="match status" value="1"/>
</dbReference>
<protein>
    <recommendedName>
        <fullName evidence="1">SGNH hydrolase-type esterase domain-containing protein</fullName>
    </recommendedName>
</protein>
<name>A0A0H5SHK6_HERHM</name>
<dbReference type="Proteomes" id="UP000236497">
    <property type="component" value="Unassembled WGS sequence"/>
</dbReference>
<dbReference type="SUPFAM" id="SSF52266">
    <property type="entry name" value="SGNH hydrolase"/>
    <property type="match status" value="1"/>
</dbReference>
<organism evidence="2 3">
    <name type="scientific">Herbinix hemicellulosilytica</name>
    <dbReference type="NCBI Taxonomy" id="1564487"/>
    <lineage>
        <taxon>Bacteria</taxon>
        <taxon>Bacillati</taxon>
        <taxon>Bacillota</taxon>
        <taxon>Clostridia</taxon>
        <taxon>Lachnospirales</taxon>
        <taxon>Lachnospiraceae</taxon>
        <taxon>Herbinix</taxon>
    </lineage>
</organism>
<evidence type="ECO:0000313" key="3">
    <source>
        <dbReference type="Proteomes" id="UP000236497"/>
    </source>
</evidence>
<dbReference type="EMBL" id="CVTD020000017">
    <property type="protein sequence ID" value="CRZ34992.1"/>
    <property type="molecule type" value="Genomic_DNA"/>
</dbReference>
<dbReference type="RefSeq" id="WP_158245942.1">
    <property type="nucleotide sequence ID" value="NZ_CVTD020000017.1"/>
</dbReference>
<dbReference type="InterPro" id="IPR051532">
    <property type="entry name" value="Ester_Hydrolysis_Enzymes"/>
</dbReference>
<dbReference type="PANTHER" id="PTHR30383:SF29">
    <property type="entry name" value="SGNH HYDROLASE-TYPE ESTERASE DOMAIN-CONTAINING PROTEIN"/>
    <property type="match status" value="1"/>
</dbReference>
<accession>A0A0H5SHK6</accession>